<gene>
    <name evidence="3" type="ORF">LVJ94_49570</name>
</gene>
<name>A0ABZ2L3K7_9BACT</name>
<keyword evidence="4" id="KW-1185">Reference proteome</keyword>
<dbReference type="InterPro" id="IPR012312">
    <property type="entry name" value="Hemerythrin-like"/>
</dbReference>
<evidence type="ECO:0000256" key="1">
    <source>
        <dbReference type="SAM" id="MobiDB-lite"/>
    </source>
</evidence>
<evidence type="ECO:0000313" key="4">
    <source>
        <dbReference type="Proteomes" id="UP001374803"/>
    </source>
</evidence>
<organism evidence="3 4">
    <name type="scientific">Pendulispora rubella</name>
    <dbReference type="NCBI Taxonomy" id="2741070"/>
    <lineage>
        <taxon>Bacteria</taxon>
        <taxon>Pseudomonadati</taxon>
        <taxon>Myxococcota</taxon>
        <taxon>Myxococcia</taxon>
        <taxon>Myxococcales</taxon>
        <taxon>Sorangiineae</taxon>
        <taxon>Pendulisporaceae</taxon>
        <taxon>Pendulispora</taxon>
    </lineage>
</organism>
<protein>
    <submittedName>
        <fullName evidence="3">Hemerythrin domain-containing protein</fullName>
    </submittedName>
</protein>
<feature type="domain" description="Hemerythrin-like" evidence="2">
    <location>
        <begin position="4"/>
        <end position="114"/>
    </location>
</feature>
<dbReference type="EMBL" id="CP089983">
    <property type="protein sequence ID" value="WXB04930.1"/>
    <property type="molecule type" value="Genomic_DNA"/>
</dbReference>
<dbReference type="PANTHER" id="PTHR35585">
    <property type="entry name" value="HHE DOMAIN PROTEIN (AFU_ORTHOLOGUE AFUA_4G00730)"/>
    <property type="match status" value="1"/>
</dbReference>
<feature type="region of interest" description="Disordered" evidence="1">
    <location>
        <begin position="151"/>
        <end position="179"/>
    </location>
</feature>
<evidence type="ECO:0000313" key="3">
    <source>
        <dbReference type="EMBL" id="WXB04930.1"/>
    </source>
</evidence>
<dbReference type="Proteomes" id="UP001374803">
    <property type="component" value="Chromosome"/>
</dbReference>
<dbReference type="PANTHER" id="PTHR35585:SF1">
    <property type="entry name" value="HHE DOMAIN PROTEIN (AFU_ORTHOLOGUE AFUA_4G00730)"/>
    <property type="match status" value="1"/>
</dbReference>
<proteinExistence type="predicted"/>
<dbReference type="Gene3D" id="1.20.120.520">
    <property type="entry name" value="nmb1532 protein domain like"/>
    <property type="match status" value="1"/>
</dbReference>
<dbReference type="Pfam" id="PF01814">
    <property type="entry name" value="Hemerythrin"/>
    <property type="match status" value="1"/>
</dbReference>
<sequence>MKATDLLEQQHRKVEDIFDKLKNSKSNASTLLEELANDLSAHMAIEQNIFYPAIREVDSDTVEESLEEHSLAEIALKRLLRTPQTDPSFQAKLTALEELIEHHVEEEEDELFPEVEKKLDADKLDTLGGQMEKAFTQAKAEGFNALVPQGLAQTSADESRKVASQMKAPTPNGATAQRR</sequence>
<accession>A0ABZ2L3K7</accession>
<dbReference type="RefSeq" id="WP_394834573.1">
    <property type="nucleotide sequence ID" value="NZ_CP089929.1"/>
</dbReference>
<evidence type="ECO:0000259" key="2">
    <source>
        <dbReference type="Pfam" id="PF01814"/>
    </source>
</evidence>
<reference evidence="3" key="1">
    <citation type="submission" date="2021-12" db="EMBL/GenBank/DDBJ databases">
        <title>Discovery of the Pendulisporaceae a myxobacterial family with distinct sporulation behavior and unique specialized metabolism.</title>
        <authorList>
            <person name="Garcia R."/>
            <person name="Popoff A."/>
            <person name="Bader C.D."/>
            <person name="Loehr J."/>
            <person name="Walesch S."/>
            <person name="Walt C."/>
            <person name="Boldt J."/>
            <person name="Bunk B."/>
            <person name="Haeckl F.J.F.P.J."/>
            <person name="Gunesch A.P."/>
            <person name="Birkelbach J."/>
            <person name="Nuebel U."/>
            <person name="Pietschmann T."/>
            <person name="Bach T."/>
            <person name="Mueller R."/>
        </authorList>
    </citation>
    <scope>NUCLEOTIDE SEQUENCE</scope>
    <source>
        <strain evidence="3">MSr11367</strain>
    </source>
</reference>